<gene>
    <name evidence="2" type="ORF">HINF_LOCUS22161</name>
    <name evidence="1" type="ORF">HINF_LOCUS46277</name>
</gene>
<comment type="caution">
    <text evidence="1">The sequence shown here is derived from an EMBL/GenBank/DDBJ whole genome shotgun (WGS) entry which is preliminary data.</text>
</comment>
<dbReference type="EMBL" id="CATOUU010000906">
    <property type="protein sequence ID" value="CAI9958632.1"/>
    <property type="molecule type" value="Genomic_DNA"/>
</dbReference>
<evidence type="ECO:0000313" key="1">
    <source>
        <dbReference type="EMBL" id="CAI9958632.1"/>
    </source>
</evidence>
<dbReference type="AlphaFoldDB" id="A0AA86UNM7"/>
<evidence type="ECO:0000313" key="2">
    <source>
        <dbReference type="EMBL" id="CAL6010587.1"/>
    </source>
</evidence>
<dbReference type="Proteomes" id="UP001642409">
    <property type="component" value="Unassembled WGS sequence"/>
</dbReference>
<dbReference type="EMBL" id="CAXDID020000061">
    <property type="protein sequence ID" value="CAL6010587.1"/>
    <property type="molecule type" value="Genomic_DNA"/>
</dbReference>
<accession>A0AA86UNM7</accession>
<name>A0AA86UNM7_9EUKA</name>
<reference evidence="1" key="1">
    <citation type="submission" date="2023-06" db="EMBL/GenBank/DDBJ databases">
        <authorList>
            <person name="Kurt Z."/>
        </authorList>
    </citation>
    <scope>NUCLEOTIDE SEQUENCE</scope>
</reference>
<proteinExistence type="predicted"/>
<sequence length="539" mass="62874">MPYVIVNNEDQNLELQWNNDEMAIKYKTNDLKAVYQCINISGSNHSEFNEYELLNRSSQIGIIDCDVDFSQINSDILYLCLNNCICHNNFNSNIQVDELILMNSQLKVEQLSQLKLKQLSVEQRQNTTFDYWNCGQLSCKLKHLVLSEVQIDLSDLSGYWNSAFIDLCDIIGHQINENFGINILEFNITSCDEMSLLKYVKRGNGQTWVYAKAKDCAQHWSFEDNSIYQKIDLILTLENYIVDVINIPNNIDQCNIEVEFVDCNFIGKPINALNNLKQVEVFVSQLGKLDTIHMLSDIQPVEFRVQLQDIQIQTLNLNQCNPTMLQLTDCSIDITQLHGQWKYLMFTNIIFTNAKEDCKVIATNKIVINGSDYKYMHNFEAQQVTLSNINIESFPQAKIMYIMNSNINVTQDQNNSIQKLIIDKLHCTFKQFSLKMMKNVLSVQFPNSKYQVPSIQVPLNKFIQQRNKCTKMNKKNVHRIQNEMWKMNQKQTVLMSLKQIFNQQLKKYSLLKVWSEQNINIRCYNKNSSEIIFIYDIQS</sequence>
<reference evidence="2 3" key="2">
    <citation type="submission" date="2024-07" db="EMBL/GenBank/DDBJ databases">
        <authorList>
            <person name="Akdeniz Z."/>
        </authorList>
    </citation>
    <scope>NUCLEOTIDE SEQUENCE [LARGE SCALE GENOMIC DNA]</scope>
</reference>
<organism evidence="1">
    <name type="scientific">Hexamita inflata</name>
    <dbReference type="NCBI Taxonomy" id="28002"/>
    <lineage>
        <taxon>Eukaryota</taxon>
        <taxon>Metamonada</taxon>
        <taxon>Diplomonadida</taxon>
        <taxon>Hexamitidae</taxon>
        <taxon>Hexamitinae</taxon>
        <taxon>Hexamita</taxon>
    </lineage>
</organism>
<keyword evidence="3" id="KW-1185">Reference proteome</keyword>
<evidence type="ECO:0000313" key="3">
    <source>
        <dbReference type="Proteomes" id="UP001642409"/>
    </source>
</evidence>
<protein>
    <submittedName>
        <fullName evidence="2">Hypothetical_protein</fullName>
    </submittedName>
</protein>